<dbReference type="EMBL" id="BARV01014088">
    <property type="protein sequence ID" value="GAI29179.1"/>
    <property type="molecule type" value="Genomic_DNA"/>
</dbReference>
<protein>
    <submittedName>
        <fullName evidence="1">Uncharacterized protein</fullName>
    </submittedName>
</protein>
<accession>X1PE38</accession>
<organism evidence="1">
    <name type="scientific">marine sediment metagenome</name>
    <dbReference type="NCBI Taxonomy" id="412755"/>
    <lineage>
        <taxon>unclassified sequences</taxon>
        <taxon>metagenomes</taxon>
        <taxon>ecological metagenomes</taxon>
    </lineage>
</organism>
<proteinExistence type="predicted"/>
<gene>
    <name evidence="1" type="ORF">S06H3_24917</name>
</gene>
<feature type="non-terminal residue" evidence="1">
    <location>
        <position position="63"/>
    </location>
</feature>
<comment type="caution">
    <text evidence="1">The sequence shown here is derived from an EMBL/GenBank/DDBJ whole genome shotgun (WGS) entry which is preliminary data.</text>
</comment>
<reference evidence="1" key="1">
    <citation type="journal article" date="2014" name="Front. Microbiol.">
        <title>High frequency of phylogenetically diverse reductive dehalogenase-homologous genes in deep subseafloor sedimentary metagenomes.</title>
        <authorList>
            <person name="Kawai M."/>
            <person name="Futagami T."/>
            <person name="Toyoda A."/>
            <person name="Takaki Y."/>
            <person name="Nishi S."/>
            <person name="Hori S."/>
            <person name="Arai W."/>
            <person name="Tsubouchi T."/>
            <person name="Morono Y."/>
            <person name="Uchiyama I."/>
            <person name="Ito T."/>
            <person name="Fujiyama A."/>
            <person name="Inagaki F."/>
            <person name="Takami H."/>
        </authorList>
    </citation>
    <scope>NUCLEOTIDE SEQUENCE</scope>
    <source>
        <strain evidence="1">Expedition CK06-06</strain>
    </source>
</reference>
<evidence type="ECO:0000313" key="1">
    <source>
        <dbReference type="EMBL" id="GAI29179.1"/>
    </source>
</evidence>
<dbReference type="AlphaFoldDB" id="X1PE38"/>
<sequence length="63" mass="7011">MQINLQATPGICSEYIDEHNKKREITVVISPIKALTSTDGSAVKLISGCNMWKSCKNEDCYFS</sequence>
<name>X1PE38_9ZZZZ</name>